<evidence type="ECO:0000313" key="3">
    <source>
        <dbReference type="Proteomes" id="UP000054495"/>
    </source>
</evidence>
<keyword evidence="3" id="KW-1185">Reference proteome</keyword>
<dbReference type="EMBL" id="KE124804">
    <property type="protein sequence ID" value="EPB78841.1"/>
    <property type="molecule type" value="Genomic_DNA"/>
</dbReference>
<name>A0A0D6M8T6_9BILA</name>
<evidence type="ECO:0000313" key="2">
    <source>
        <dbReference type="EMBL" id="EPB78841.1"/>
    </source>
</evidence>
<dbReference type="Proteomes" id="UP000054495">
    <property type="component" value="Unassembled WGS sequence"/>
</dbReference>
<accession>A0A0D6M8T6</accession>
<sequence>MGPSTNASDGCQDDISAEQIEGDYCKPLENGCAKYGEDIEPEKPAQVANEHQSFYMFKSQIQFRARSSSVVLPSICQECIMCTHGRPNVGLSCDFGSVHIVALTETEWNRLCEEIASGLGSDESERPNNIIISERGRIENMCEGCFGERLEALNIQRYVYDDAFIYVALMSSTDTIRDLKVQLYKQTGQTPNDQLLYRELGGSLLDSNSTLFEARIEKNNSEQPLILIAQSISNIPVKYDEQQVRAPERGFIDTALAH</sequence>
<gene>
    <name evidence="2" type="ORF">ANCCEY_02018</name>
</gene>
<evidence type="ECO:0000259" key="1">
    <source>
        <dbReference type="Pfam" id="PF24543"/>
    </source>
</evidence>
<dbReference type="Gene3D" id="3.10.20.90">
    <property type="entry name" value="Phosphatidylinositol 3-kinase Catalytic Subunit, Chain A, domain 1"/>
    <property type="match status" value="1"/>
</dbReference>
<feature type="domain" description="USP48" evidence="1">
    <location>
        <begin position="58"/>
        <end position="118"/>
    </location>
</feature>
<dbReference type="Pfam" id="PF24543">
    <property type="entry name" value="Usp-48"/>
    <property type="match status" value="1"/>
</dbReference>
<dbReference type="InterPro" id="IPR029071">
    <property type="entry name" value="Ubiquitin-like_domsf"/>
</dbReference>
<proteinExistence type="predicted"/>
<dbReference type="SUPFAM" id="SSF54236">
    <property type="entry name" value="Ubiquitin-like"/>
    <property type="match status" value="1"/>
</dbReference>
<reference evidence="2 3" key="1">
    <citation type="submission" date="2013-05" db="EMBL/GenBank/DDBJ databases">
        <title>Draft genome of the parasitic nematode Anyclostoma ceylanicum.</title>
        <authorList>
            <person name="Mitreva M."/>
        </authorList>
    </citation>
    <scope>NUCLEOTIDE SEQUENCE [LARGE SCALE GENOMIC DNA]</scope>
</reference>
<dbReference type="InterPro" id="IPR057775">
    <property type="entry name" value="USP48_dom"/>
</dbReference>
<dbReference type="AlphaFoldDB" id="A0A0D6M8T6"/>
<organism evidence="2 3">
    <name type="scientific">Ancylostoma ceylanicum</name>
    <dbReference type="NCBI Taxonomy" id="53326"/>
    <lineage>
        <taxon>Eukaryota</taxon>
        <taxon>Metazoa</taxon>
        <taxon>Ecdysozoa</taxon>
        <taxon>Nematoda</taxon>
        <taxon>Chromadorea</taxon>
        <taxon>Rhabditida</taxon>
        <taxon>Rhabditina</taxon>
        <taxon>Rhabditomorpha</taxon>
        <taxon>Strongyloidea</taxon>
        <taxon>Ancylostomatidae</taxon>
        <taxon>Ancylostomatinae</taxon>
        <taxon>Ancylostoma</taxon>
    </lineage>
</organism>
<protein>
    <recommendedName>
        <fullName evidence="1">USP48 domain-containing protein</fullName>
    </recommendedName>
</protein>